<organism evidence="1 2">
    <name type="scientific">Bordetella genomosp. 11</name>
    <dbReference type="NCBI Taxonomy" id="1416808"/>
    <lineage>
        <taxon>Bacteria</taxon>
        <taxon>Pseudomonadati</taxon>
        <taxon>Pseudomonadota</taxon>
        <taxon>Betaproteobacteria</taxon>
        <taxon>Burkholderiales</taxon>
        <taxon>Alcaligenaceae</taxon>
        <taxon>Bordetella</taxon>
    </lineage>
</organism>
<evidence type="ECO:0000313" key="2">
    <source>
        <dbReference type="Proteomes" id="UP000215767"/>
    </source>
</evidence>
<dbReference type="InterPro" id="IPR036736">
    <property type="entry name" value="ACP-like_sf"/>
</dbReference>
<proteinExistence type="predicted"/>
<comment type="caution">
    <text evidence="1">The sequence shown here is derived from an EMBL/GenBank/DDBJ whole genome shotgun (WGS) entry which is preliminary data.</text>
</comment>
<dbReference type="Gene3D" id="1.10.1200.10">
    <property type="entry name" value="ACP-like"/>
    <property type="match status" value="1"/>
</dbReference>
<accession>A0A261UEC2</accession>
<dbReference type="Proteomes" id="UP000215767">
    <property type="component" value="Unassembled WGS sequence"/>
</dbReference>
<evidence type="ECO:0000313" key="1">
    <source>
        <dbReference type="EMBL" id="OZI60279.1"/>
    </source>
</evidence>
<dbReference type="RefSeq" id="WP_094841696.1">
    <property type="nucleotide sequence ID" value="NZ_NEVS01000004.1"/>
</dbReference>
<dbReference type="SUPFAM" id="SSF47336">
    <property type="entry name" value="ACP-like"/>
    <property type="match status" value="1"/>
</dbReference>
<keyword evidence="2" id="KW-1185">Reference proteome</keyword>
<dbReference type="OrthoDB" id="8250336at2"/>
<name>A0A261UEC2_9BORD</name>
<protein>
    <submittedName>
        <fullName evidence="1">Acyl carrier protein</fullName>
    </submittedName>
</protein>
<reference evidence="2" key="1">
    <citation type="submission" date="2017-05" db="EMBL/GenBank/DDBJ databases">
        <title>Complete and WGS of Bordetella genogroups.</title>
        <authorList>
            <person name="Spilker T."/>
            <person name="Lipuma J."/>
        </authorList>
    </citation>
    <scope>NUCLEOTIDE SEQUENCE [LARGE SCALE GENOMIC DNA]</scope>
    <source>
        <strain evidence="2">AU8856</strain>
    </source>
</reference>
<gene>
    <name evidence="1" type="ORF">CAL28_12635</name>
</gene>
<dbReference type="AlphaFoldDB" id="A0A261UEC2"/>
<sequence>MSALPELLASIRPEADFINSTDFMLDGLLDSFDMITLVASLDKAYGISIDGLDIVPEHFQNIATIEMLLARYGVKP</sequence>
<dbReference type="EMBL" id="NEVS01000004">
    <property type="protein sequence ID" value="OZI60279.1"/>
    <property type="molecule type" value="Genomic_DNA"/>
</dbReference>